<keyword evidence="1" id="KW-0472">Membrane</keyword>
<keyword evidence="3" id="KW-1185">Reference proteome</keyword>
<feature type="transmembrane region" description="Helical" evidence="1">
    <location>
        <begin position="12"/>
        <end position="29"/>
    </location>
</feature>
<evidence type="ECO:0000256" key="1">
    <source>
        <dbReference type="SAM" id="Phobius"/>
    </source>
</evidence>
<evidence type="ECO:0000313" key="2">
    <source>
        <dbReference type="EMBL" id="EFU42695.1"/>
    </source>
</evidence>
<dbReference type="RefSeq" id="WP_006208396.1">
    <property type="nucleotide sequence ID" value="NZ_ADHJ01000013.1"/>
</dbReference>
<keyword evidence="1" id="KW-1133">Transmembrane helix</keyword>
<protein>
    <submittedName>
        <fullName evidence="2">Uncharacterized protein</fullName>
    </submittedName>
</protein>
<accession>A0A2R9SZ83</accession>
<organism evidence="2 3">
    <name type="scientific">Paenibacillus vortex V453</name>
    <dbReference type="NCBI Taxonomy" id="715225"/>
    <lineage>
        <taxon>Bacteria</taxon>
        <taxon>Bacillati</taxon>
        <taxon>Bacillota</taxon>
        <taxon>Bacilli</taxon>
        <taxon>Bacillales</taxon>
        <taxon>Paenibacillaceae</taxon>
        <taxon>Paenibacillus</taxon>
    </lineage>
</organism>
<keyword evidence="1" id="KW-0812">Transmembrane</keyword>
<dbReference type="KEGG" id="pvo:PVOR_07570"/>
<sequence length="206" mass="23747">MKTQIGSKMKYTVSAIVLILACFFIFFLIKLNNQELKVINFPASYISYDSESDLSKSADIIVLGTPAEEFQSRKHQEVRHEDGSLADFYTLTDFKIEKFLKKPEIVHPNTINDETITFTEPISIIDNNGERAIISLDGYQELEYGENYIVFLKDNGMGNYSVINMNEGKFNLQKDEISQLSSHEDKEASDRHSQIRREVLKRYINN</sequence>
<proteinExistence type="predicted"/>
<dbReference type="Proteomes" id="UP000003094">
    <property type="component" value="Unassembled WGS sequence"/>
</dbReference>
<dbReference type="PROSITE" id="PS51257">
    <property type="entry name" value="PROKAR_LIPOPROTEIN"/>
    <property type="match status" value="1"/>
</dbReference>
<gene>
    <name evidence="2" type="ORF">PVOR_07570</name>
</gene>
<reference evidence="2 3" key="1">
    <citation type="journal article" date="2010" name="BMC Genomics">
        <title>Genome sequence of the pattern forming Paenibacillus vortex bacterium reveals potential for thriving in complex environments.</title>
        <authorList>
            <person name="Sirota-Madi A."/>
            <person name="Olender T."/>
            <person name="Helman Y."/>
            <person name="Ingham C."/>
            <person name="Brainis I."/>
            <person name="Roth D."/>
            <person name="Hagi E."/>
            <person name="Brodsky L."/>
            <person name="Leshkowitz D."/>
            <person name="Galatenko V."/>
            <person name="Nikolaev V."/>
            <person name="Mugasimangalam R.C."/>
            <person name="Bransburg-Zabary S."/>
            <person name="Gutnick D.L."/>
            <person name="Lancet D."/>
            <person name="Ben-Jacob E."/>
        </authorList>
    </citation>
    <scope>NUCLEOTIDE SEQUENCE [LARGE SCALE GENOMIC DNA]</scope>
    <source>
        <strain evidence="2 3">V453</strain>
    </source>
</reference>
<comment type="caution">
    <text evidence="2">The sequence shown here is derived from an EMBL/GenBank/DDBJ whole genome shotgun (WGS) entry which is preliminary data.</text>
</comment>
<dbReference type="EMBL" id="ADHJ01000013">
    <property type="protein sequence ID" value="EFU42695.1"/>
    <property type="molecule type" value="Genomic_DNA"/>
</dbReference>
<evidence type="ECO:0000313" key="3">
    <source>
        <dbReference type="Proteomes" id="UP000003094"/>
    </source>
</evidence>
<name>A0A2R9SZ83_9BACL</name>
<dbReference type="AlphaFoldDB" id="A0A2R9SZ83"/>